<evidence type="ECO:0008006" key="3">
    <source>
        <dbReference type="Google" id="ProtNLM"/>
    </source>
</evidence>
<gene>
    <name evidence="1" type="ORF">HYZ11_01245</name>
</gene>
<proteinExistence type="predicted"/>
<protein>
    <recommendedName>
        <fullName evidence="3">DUF3800 domain-containing protein</fullName>
    </recommendedName>
</protein>
<comment type="caution">
    <text evidence="1">The sequence shown here is derived from an EMBL/GenBank/DDBJ whole genome shotgun (WGS) entry which is preliminary data.</text>
</comment>
<organism evidence="1 2">
    <name type="scientific">Tectimicrobiota bacterium</name>
    <dbReference type="NCBI Taxonomy" id="2528274"/>
    <lineage>
        <taxon>Bacteria</taxon>
        <taxon>Pseudomonadati</taxon>
        <taxon>Nitrospinota/Tectimicrobiota group</taxon>
        <taxon>Candidatus Tectimicrobiota</taxon>
    </lineage>
</organism>
<accession>A0A932HYT8</accession>
<name>A0A932HYT8_UNCTE</name>
<dbReference type="Proteomes" id="UP000782312">
    <property type="component" value="Unassembled WGS sequence"/>
</dbReference>
<dbReference type="AlphaFoldDB" id="A0A932HYT8"/>
<sequence>MAVLHAYFDESGTNAGAVVLSVAAYFGTEDQWKRFESKWCGPLGSGEFHAKDCSHLFSPLSAAMEVSEITGVLCTIATEDFRNCANAQFKSTLGNAYAVCTFACAMAVCDVAREKGIGKVSFVLEHGQPNLVFVKTVLESMLDVENTCVAAVESAGKSQFAKLHPADFTSHVASSYDRGWLQHLVERCNLKHCHITSDTLGDVSQQVKTLINHARDARRAERRNR</sequence>
<evidence type="ECO:0000313" key="1">
    <source>
        <dbReference type="EMBL" id="MBI3126214.1"/>
    </source>
</evidence>
<evidence type="ECO:0000313" key="2">
    <source>
        <dbReference type="Proteomes" id="UP000782312"/>
    </source>
</evidence>
<dbReference type="EMBL" id="JACPUR010000001">
    <property type="protein sequence ID" value="MBI3126214.1"/>
    <property type="molecule type" value="Genomic_DNA"/>
</dbReference>
<reference evidence="1" key="1">
    <citation type="submission" date="2020-07" db="EMBL/GenBank/DDBJ databases">
        <title>Huge and variable diversity of episymbiotic CPR bacteria and DPANN archaea in groundwater ecosystems.</title>
        <authorList>
            <person name="He C.Y."/>
            <person name="Keren R."/>
            <person name="Whittaker M."/>
            <person name="Farag I.F."/>
            <person name="Doudna J."/>
            <person name="Cate J.H.D."/>
            <person name="Banfield J.F."/>
        </authorList>
    </citation>
    <scope>NUCLEOTIDE SEQUENCE</scope>
    <source>
        <strain evidence="1">NC_groundwater_763_Ag_S-0.2um_68_21</strain>
    </source>
</reference>